<dbReference type="Gene3D" id="1.25.40.10">
    <property type="entry name" value="Tetratricopeptide repeat domain"/>
    <property type="match status" value="1"/>
</dbReference>
<keyword evidence="2" id="KW-1185">Reference proteome</keyword>
<dbReference type="InterPro" id="IPR050767">
    <property type="entry name" value="Sel1_AlgK"/>
</dbReference>
<dbReference type="GO" id="GO:0036503">
    <property type="term" value="P:ERAD pathway"/>
    <property type="evidence" value="ECO:0007669"/>
    <property type="project" value="TreeGrafter"/>
</dbReference>
<dbReference type="OrthoDB" id="206966at2759"/>
<comment type="caution">
    <text evidence="1">The sequence shown here is derived from an EMBL/GenBank/DDBJ whole genome shotgun (WGS) entry which is preliminary data.</text>
</comment>
<dbReference type="InterPro" id="IPR011990">
    <property type="entry name" value="TPR-like_helical_dom_sf"/>
</dbReference>
<organism evidence="1 2">
    <name type="scientific">Triparma columacea</name>
    <dbReference type="NCBI Taxonomy" id="722753"/>
    <lineage>
        <taxon>Eukaryota</taxon>
        <taxon>Sar</taxon>
        <taxon>Stramenopiles</taxon>
        <taxon>Ochrophyta</taxon>
        <taxon>Bolidophyceae</taxon>
        <taxon>Parmales</taxon>
        <taxon>Triparmaceae</taxon>
        <taxon>Triparma</taxon>
    </lineage>
</organism>
<reference evidence="2" key="1">
    <citation type="journal article" date="2023" name="Commun. Biol.">
        <title>Genome analysis of Parmales, the sister group of diatoms, reveals the evolutionary specialization of diatoms from phago-mixotrophs to photoautotrophs.</title>
        <authorList>
            <person name="Ban H."/>
            <person name="Sato S."/>
            <person name="Yoshikawa S."/>
            <person name="Yamada K."/>
            <person name="Nakamura Y."/>
            <person name="Ichinomiya M."/>
            <person name="Sato N."/>
            <person name="Blanc-Mathieu R."/>
            <person name="Endo H."/>
            <person name="Kuwata A."/>
            <person name="Ogata H."/>
        </authorList>
    </citation>
    <scope>NUCLEOTIDE SEQUENCE [LARGE SCALE GENOMIC DNA]</scope>
</reference>
<dbReference type="PANTHER" id="PTHR11102">
    <property type="entry name" value="SEL-1-LIKE PROTEIN"/>
    <property type="match status" value="1"/>
</dbReference>
<dbReference type="EMBL" id="BRYA01000153">
    <property type="protein sequence ID" value="GMI41539.1"/>
    <property type="molecule type" value="Genomic_DNA"/>
</dbReference>
<accession>A0A9W7GCW5</accession>
<dbReference type="GO" id="GO:0005789">
    <property type="term" value="C:endoplasmic reticulum membrane"/>
    <property type="evidence" value="ECO:0007669"/>
    <property type="project" value="TreeGrafter"/>
</dbReference>
<name>A0A9W7GCW5_9STRA</name>
<evidence type="ECO:0000313" key="2">
    <source>
        <dbReference type="Proteomes" id="UP001165065"/>
    </source>
</evidence>
<proteinExistence type="predicted"/>
<dbReference type="PANTHER" id="PTHR11102:SF147">
    <property type="entry name" value="SEL1L ADAPTOR SUBUNIT OF ERAD E3 UBIQUITIN LIGASE"/>
    <property type="match status" value="1"/>
</dbReference>
<dbReference type="Proteomes" id="UP001165065">
    <property type="component" value="Unassembled WGS sequence"/>
</dbReference>
<gene>
    <name evidence="1" type="ORF">TrCOL_g6499</name>
</gene>
<protein>
    <submittedName>
        <fullName evidence="1">Uncharacterized protein</fullName>
    </submittedName>
</protein>
<evidence type="ECO:0000313" key="1">
    <source>
        <dbReference type="EMBL" id="GMI41539.1"/>
    </source>
</evidence>
<dbReference type="AlphaFoldDB" id="A0A9W7GCW5"/>
<sequence>MATSVTTEGNRLVKNAERGLEGMLSYLAMSPPPPYPFSPLLPPPTSHTTHRQLTPTGLIAPSSTPIHVYFTLPPTDRTSHSTPWHPYPHRLDGDSNLQQYYLAKCESSRNPYAYLRAWGGYWYPSINESTRYRVFKETGYLHGLDSSGTAQSCRNVGEAARRKGDWVEAGGLLQRGCAAGGLEACGGMGLMIMERAILGEVVDMTTKYAFGEMYDEKKEEEILGGRGGGVRDFNMAKAWRFAMMGCPGGVETYRKTNGKEIGTGRGTGEGVKMKCNEQAITAIGLAYMHGFTSYLCTDLKCTQTVPLSVPKDPVAALRYMADAADGGEPTAWYYFGLLKLGYGGSSSEDSTGGRKGGGIGRRREEEAQKAFLLGASLGHGPAIYRAILGWMRGDDKDDNCIMALNAARSLVDRTGGKYWEWAMWRKGEGDMDGYQVAVNLLSRMGFERASVLAGEEAERRGESSAAKIYYLLSAQRGNVMSRVKVGDWWYYGGSGGGGTKGWRGGLRKLAREMRETGILDFLGLGGGGEDGEMIDAEEKSSGMVDEPSAKSIALSHYRFASPLSAQASYNLGYLYQFGIGLPNPDYALAKRYYDMVKEESEFAAAVALRSLHWGEKWSEFKLWWRGEGDFGRRKRKEEKKKEEKKKKGYTFIKRGSELAIAIEGFQNCVKWTGEFVTQFLDKILPDIVKERKFGNNPSTKGKKNKKKRPLRNISSIIYKHCTSVTFSMIIAVSSVISVFVRFQAFRVQRSEDNLRRWEEARRREREDESRSM</sequence>